<name>A0A5J4S5M3_9ZZZZ</name>
<proteinExistence type="predicted"/>
<sequence length="193" mass="23422">MLIDRLKLPEFLEEYKKQTKGKEPFFSFVGYFSVEILKDFNYDDELTIDELTASNHIQKRFHELFEKKYRDRTIELRNDYTDIFQFTQKELALKWIRQNIFTSNLVEESQLEKMDWREVYKLRRQCANKRDIESLLTIAKHRFIKGSAATNVSNFPEMCYYYGRLHQGEELQKFLKDKSFYLFMLPKSCKELA</sequence>
<dbReference type="EMBL" id="SNRY01000413">
    <property type="protein sequence ID" value="KAA6341082.1"/>
    <property type="molecule type" value="Genomic_DNA"/>
</dbReference>
<dbReference type="AlphaFoldDB" id="A0A5J4S5M3"/>
<gene>
    <name evidence="1" type="ORF">EZS27_011091</name>
</gene>
<evidence type="ECO:0000313" key="1">
    <source>
        <dbReference type="EMBL" id="KAA6341082.1"/>
    </source>
</evidence>
<reference evidence="1" key="1">
    <citation type="submission" date="2019-03" db="EMBL/GenBank/DDBJ databases">
        <title>Single cell metagenomics reveals metabolic interactions within the superorganism composed of flagellate Streblomastix strix and complex community of Bacteroidetes bacteria on its surface.</title>
        <authorList>
            <person name="Treitli S.C."/>
            <person name="Kolisko M."/>
            <person name="Husnik F."/>
            <person name="Keeling P."/>
            <person name="Hampl V."/>
        </authorList>
    </citation>
    <scope>NUCLEOTIDE SEQUENCE</scope>
    <source>
        <strain evidence="1">STM</strain>
    </source>
</reference>
<protein>
    <submittedName>
        <fullName evidence="1">Uncharacterized protein</fullName>
    </submittedName>
</protein>
<organism evidence="1">
    <name type="scientific">termite gut metagenome</name>
    <dbReference type="NCBI Taxonomy" id="433724"/>
    <lineage>
        <taxon>unclassified sequences</taxon>
        <taxon>metagenomes</taxon>
        <taxon>organismal metagenomes</taxon>
    </lineage>
</organism>
<comment type="caution">
    <text evidence="1">The sequence shown here is derived from an EMBL/GenBank/DDBJ whole genome shotgun (WGS) entry which is preliminary data.</text>
</comment>
<accession>A0A5J4S5M3</accession>